<protein>
    <submittedName>
        <fullName evidence="2">Uncharacterized protein</fullName>
    </submittedName>
</protein>
<proteinExistence type="predicted"/>
<keyword evidence="1" id="KW-0472">Membrane</keyword>
<keyword evidence="1" id="KW-0812">Transmembrane</keyword>
<sequence>MFAYRSLDASFDLAGEFYTMEEVLNGRQTVSSSSFSDFIFESSRDSWNLPMYEHTTFRVIRPHRRGVEEGEDDGEISLCDFCITAIDHEDLPEIDSLEIDDLGHDEEHSIVSELRLDDFLIQVARIWRDVTEAFETLRNDRTETSRLASRDEREDEETQEECSLEEQRVLKFYEEDCLRFVKEDIFTNIKFPVVINLTDAMDDEEDPEDTELNLDIALEQAEPSKTNFFSLMDDRREEDGEEIDDEDEETTRNEYLETLQRFSPISIVDSYDAFGRVLHEESGASYSKASANDHVSIASRSSNKLKRYMLVRSEPVQVRRGSLNRTYEILEEIDTEEELVNVERSIDSEELDEIVTVTEDAEEDIEVDATRVEEYKKETEKIDENVQLVEFEGEEDQDSLERTNSNETSDFEVDEQRIVFLYTILTFWVLVFCFYVRYFYQKIFLFKQASTSTSTLKPFDIHTVPTSTATFLENSTLMDQTEEEKHEETEEELEEDDSFDRIVDLKMIDVSQFDEYDSVMNFDSTQYGTLSNSPRVRRLSEDNSKEIEEESALCLKRRIFGDIEICPNESQEEEVETSVESDSKIQSVFLASNNELGVIEKPASKLFTVEPKELEGDSLELRSAAEEIKTFRYREDDDSSLSEFHLTRDDETKSFDDLREAKVTTDAGEIQSSSCGTTFVEVRERSSKDQDEEEKGKCSTVERNVEKARTFAKRDECSSLPRTSEASFMEMSLRTNDSFDSTYTAVSQVSRNAASAIDLTDSSMEEFAIASNESGESNEDS</sequence>
<comment type="caution">
    <text evidence="2">The sequence shown here is derived from an EMBL/GenBank/DDBJ whole genome shotgun (WGS) entry which is preliminary data.</text>
</comment>
<name>A0AA40FGM9_9HYME</name>
<keyword evidence="3" id="KW-1185">Reference proteome</keyword>
<gene>
    <name evidence="2" type="ORF">K0M31_014981</name>
</gene>
<feature type="transmembrane region" description="Helical" evidence="1">
    <location>
        <begin position="419"/>
        <end position="440"/>
    </location>
</feature>
<evidence type="ECO:0000313" key="2">
    <source>
        <dbReference type="EMBL" id="KAK1118677.1"/>
    </source>
</evidence>
<evidence type="ECO:0000256" key="1">
    <source>
        <dbReference type="SAM" id="Phobius"/>
    </source>
</evidence>
<organism evidence="2 3">
    <name type="scientific">Melipona bicolor</name>
    <dbReference type="NCBI Taxonomy" id="60889"/>
    <lineage>
        <taxon>Eukaryota</taxon>
        <taxon>Metazoa</taxon>
        <taxon>Ecdysozoa</taxon>
        <taxon>Arthropoda</taxon>
        <taxon>Hexapoda</taxon>
        <taxon>Insecta</taxon>
        <taxon>Pterygota</taxon>
        <taxon>Neoptera</taxon>
        <taxon>Endopterygota</taxon>
        <taxon>Hymenoptera</taxon>
        <taxon>Apocrita</taxon>
        <taxon>Aculeata</taxon>
        <taxon>Apoidea</taxon>
        <taxon>Anthophila</taxon>
        <taxon>Apidae</taxon>
        <taxon>Melipona</taxon>
    </lineage>
</organism>
<dbReference type="AlphaFoldDB" id="A0AA40FGM9"/>
<dbReference type="EMBL" id="JAHYIQ010000042">
    <property type="protein sequence ID" value="KAK1118677.1"/>
    <property type="molecule type" value="Genomic_DNA"/>
</dbReference>
<evidence type="ECO:0000313" key="3">
    <source>
        <dbReference type="Proteomes" id="UP001177670"/>
    </source>
</evidence>
<keyword evidence="1" id="KW-1133">Transmembrane helix</keyword>
<dbReference type="Proteomes" id="UP001177670">
    <property type="component" value="Unassembled WGS sequence"/>
</dbReference>
<accession>A0AA40FGM9</accession>
<reference evidence="2" key="1">
    <citation type="submission" date="2021-10" db="EMBL/GenBank/DDBJ databases">
        <title>Melipona bicolor Genome sequencing and assembly.</title>
        <authorList>
            <person name="Araujo N.S."/>
            <person name="Arias M.C."/>
        </authorList>
    </citation>
    <scope>NUCLEOTIDE SEQUENCE</scope>
    <source>
        <strain evidence="2">USP_2M_L1-L4_2017</strain>
        <tissue evidence="2">Whole body</tissue>
    </source>
</reference>